<organism evidence="9 10">
    <name type="scientific">Hespellia stercorisuis DSM 15480</name>
    <dbReference type="NCBI Taxonomy" id="1121950"/>
    <lineage>
        <taxon>Bacteria</taxon>
        <taxon>Bacillati</taxon>
        <taxon>Bacillota</taxon>
        <taxon>Clostridia</taxon>
        <taxon>Lachnospirales</taxon>
        <taxon>Lachnospiraceae</taxon>
        <taxon>Hespellia</taxon>
    </lineage>
</organism>
<feature type="transmembrane region" description="Helical" evidence="8">
    <location>
        <begin position="85"/>
        <end position="101"/>
    </location>
</feature>
<feature type="transmembrane region" description="Helical" evidence="8">
    <location>
        <begin position="146"/>
        <end position="166"/>
    </location>
</feature>
<evidence type="ECO:0000256" key="7">
    <source>
        <dbReference type="ARBA" id="ARBA00023136"/>
    </source>
</evidence>
<evidence type="ECO:0000256" key="2">
    <source>
        <dbReference type="ARBA" id="ARBA00006669"/>
    </source>
</evidence>
<feature type="transmembrane region" description="Helical" evidence="8">
    <location>
        <begin position="61"/>
        <end position="79"/>
    </location>
</feature>
<dbReference type="RefSeq" id="WP_073111071.1">
    <property type="nucleotide sequence ID" value="NZ_FQZY01000038.1"/>
</dbReference>
<dbReference type="PANTHER" id="PTHR36122">
    <property type="entry name" value="NICOTINAMIDE RIBOSIDE TRANSPORTER PNUC"/>
    <property type="match status" value="1"/>
</dbReference>
<evidence type="ECO:0000256" key="4">
    <source>
        <dbReference type="ARBA" id="ARBA00022475"/>
    </source>
</evidence>
<name>A0A1M6QYX2_9FIRM</name>
<evidence type="ECO:0000256" key="5">
    <source>
        <dbReference type="ARBA" id="ARBA00022692"/>
    </source>
</evidence>
<evidence type="ECO:0000313" key="9">
    <source>
        <dbReference type="EMBL" id="SHK25353.1"/>
    </source>
</evidence>
<dbReference type="EMBL" id="FQZY01000038">
    <property type="protein sequence ID" value="SHK25353.1"/>
    <property type="molecule type" value="Genomic_DNA"/>
</dbReference>
<feature type="transmembrane region" description="Helical" evidence="8">
    <location>
        <begin position="12"/>
        <end position="31"/>
    </location>
</feature>
<dbReference type="OrthoDB" id="9791248at2"/>
<sequence length="226" mass="25124">MERVKKFFGDWTMFEKAWLTISSILMIVLSLIWGDSILALLSGLAGTISVVLCAKGKIENYAFGLFQAVTYAFLCFQSHIYGEVMYNILMVPMIIIGFISWRKNMASGNEEVKARNLTPKGWIILIIGSIAAVAGYSMVLKMLGGSFAMIDATSTTLSVIATLLMLARYSEQWVMWVIVNVASVILWGMALMKGDSGAITLVVMWSAYLFNSVYGYINWRKMAKAD</sequence>
<comment type="subcellular location">
    <subcellularLocation>
        <location evidence="1">Cell membrane</location>
        <topology evidence="1">Multi-pass membrane protein</topology>
    </subcellularLocation>
</comment>
<dbReference type="AlphaFoldDB" id="A0A1M6QYX2"/>
<feature type="transmembrane region" description="Helical" evidence="8">
    <location>
        <begin position="122"/>
        <end position="140"/>
    </location>
</feature>
<proteinExistence type="inferred from homology"/>
<dbReference type="GO" id="GO:0005886">
    <property type="term" value="C:plasma membrane"/>
    <property type="evidence" value="ECO:0007669"/>
    <property type="project" value="UniProtKB-SubCell"/>
</dbReference>
<evidence type="ECO:0000256" key="6">
    <source>
        <dbReference type="ARBA" id="ARBA00022989"/>
    </source>
</evidence>
<dbReference type="STRING" id="1121950.SAMN02745243_02565"/>
<dbReference type="NCBIfam" id="TIGR01528">
    <property type="entry name" value="NMN_trans_PnuC"/>
    <property type="match status" value="1"/>
</dbReference>
<dbReference type="PANTHER" id="PTHR36122:SF2">
    <property type="entry name" value="NICOTINAMIDE RIBOSIDE TRANSPORTER PNUC"/>
    <property type="match status" value="1"/>
</dbReference>
<reference evidence="9 10" key="1">
    <citation type="submission" date="2016-11" db="EMBL/GenBank/DDBJ databases">
        <authorList>
            <person name="Jaros S."/>
            <person name="Januszkiewicz K."/>
            <person name="Wedrychowicz H."/>
        </authorList>
    </citation>
    <scope>NUCLEOTIDE SEQUENCE [LARGE SCALE GENOMIC DNA]</scope>
    <source>
        <strain evidence="9 10">DSM 15480</strain>
    </source>
</reference>
<keyword evidence="7 8" id="KW-0472">Membrane</keyword>
<accession>A0A1M6QYX2</accession>
<keyword evidence="5 8" id="KW-0812">Transmembrane</keyword>
<evidence type="ECO:0000256" key="1">
    <source>
        <dbReference type="ARBA" id="ARBA00004651"/>
    </source>
</evidence>
<dbReference type="GO" id="GO:0034257">
    <property type="term" value="F:nicotinamide riboside transmembrane transporter activity"/>
    <property type="evidence" value="ECO:0007669"/>
    <property type="project" value="InterPro"/>
</dbReference>
<feature type="transmembrane region" description="Helical" evidence="8">
    <location>
        <begin position="37"/>
        <end position="54"/>
    </location>
</feature>
<evidence type="ECO:0000256" key="3">
    <source>
        <dbReference type="ARBA" id="ARBA00022448"/>
    </source>
</evidence>
<keyword evidence="6 8" id="KW-1133">Transmembrane helix</keyword>
<feature type="transmembrane region" description="Helical" evidence="8">
    <location>
        <begin position="198"/>
        <end position="217"/>
    </location>
</feature>
<dbReference type="InterPro" id="IPR006419">
    <property type="entry name" value="NMN_transpt_PnuC"/>
</dbReference>
<protein>
    <submittedName>
        <fullName evidence="9">Nicotinamide mononucleotide transporter</fullName>
    </submittedName>
</protein>
<keyword evidence="4" id="KW-1003">Cell membrane</keyword>
<comment type="similarity">
    <text evidence="2">Belongs to the nicotinamide ribonucleoside (NR) uptake permease (TC 4.B.1) family.</text>
</comment>
<feature type="transmembrane region" description="Helical" evidence="8">
    <location>
        <begin position="173"/>
        <end position="192"/>
    </location>
</feature>
<gene>
    <name evidence="9" type="ORF">SAMN02745243_02565</name>
</gene>
<evidence type="ECO:0000313" key="10">
    <source>
        <dbReference type="Proteomes" id="UP000184301"/>
    </source>
</evidence>
<evidence type="ECO:0000256" key="8">
    <source>
        <dbReference type="SAM" id="Phobius"/>
    </source>
</evidence>
<keyword evidence="3" id="KW-0813">Transport</keyword>
<dbReference type="Proteomes" id="UP000184301">
    <property type="component" value="Unassembled WGS sequence"/>
</dbReference>
<dbReference type="Pfam" id="PF04973">
    <property type="entry name" value="NMN_transporter"/>
    <property type="match status" value="1"/>
</dbReference>
<keyword evidence="10" id="KW-1185">Reference proteome</keyword>